<feature type="domain" description="Glycosyltransferase subfamily 4-like N-terminal" evidence="3">
    <location>
        <begin position="51"/>
        <end position="148"/>
    </location>
</feature>
<dbReference type="SUPFAM" id="SSF53756">
    <property type="entry name" value="UDP-Glycosyltransferase/glycogen phosphorylase"/>
    <property type="match status" value="1"/>
</dbReference>
<sequence>MTSVAHLVIGPDRHGVVQFALRIRDGITDAGLDSTLLRHESASDVTAIPDVEVVHLHVTDRLFGSPATAAAAVVEDLARRIHASGSAFVVTLHDLPQPSDGRSASARVECYRRVVACADTVIVSSEHERDLVGAAGIETPEPSVVIPLPVATGAGVRTSSDEVTVGVLGFLYPGKGHAEVLDALPPGAHLRALGTPSPGHDHLVDELAEAAAAHGTTVRVTGYIDDADLPVELGRVTVPVAHHRHMSASGSINTWIEHGRRPLVVAGAYTREFARRSPGTVTLYEEDRLAEALADAVREPASTWLEKGVIAHPTSAEVGAAHVRVYAALAESAVVHA</sequence>
<keyword evidence="2" id="KW-0808">Transferase</keyword>
<comment type="caution">
    <text evidence="4">The sequence shown here is derived from an EMBL/GenBank/DDBJ whole genome shotgun (WGS) entry which is preliminary data.</text>
</comment>
<dbReference type="Proteomes" id="UP000703038">
    <property type="component" value="Unassembled WGS sequence"/>
</dbReference>
<keyword evidence="5" id="KW-1185">Reference proteome</keyword>
<organism evidence="4 5">
    <name type="scientific">Rhodococcoides corynebacterioides</name>
    <dbReference type="NCBI Taxonomy" id="53972"/>
    <lineage>
        <taxon>Bacteria</taxon>
        <taxon>Bacillati</taxon>
        <taxon>Actinomycetota</taxon>
        <taxon>Actinomycetes</taxon>
        <taxon>Mycobacteriales</taxon>
        <taxon>Nocardiaceae</taxon>
        <taxon>Rhodococcoides</taxon>
    </lineage>
</organism>
<accession>A0ABS2KVZ4</accession>
<evidence type="ECO:0000259" key="3">
    <source>
        <dbReference type="Pfam" id="PF13579"/>
    </source>
</evidence>
<proteinExistence type="predicted"/>
<dbReference type="InterPro" id="IPR028098">
    <property type="entry name" value="Glyco_trans_4-like_N"/>
</dbReference>
<dbReference type="Pfam" id="PF13579">
    <property type="entry name" value="Glyco_trans_4_4"/>
    <property type="match status" value="1"/>
</dbReference>
<evidence type="ECO:0000313" key="5">
    <source>
        <dbReference type="Proteomes" id="UP000703038"/>
    </source>
</evidence>
<evidence type="ECO:0000256" key="1">
    <source>
        <dbReference type="ARBA" id="ARBA00022676"/>
    </source>
</evidence>
<dbReference type="Gene3D" id="3.40.50.2000">
    <property type="entry name" value="Glycogen Phosphorylase B"/>
    <property type="match status" value="2"/>
</dbReference>
<keyword evidence="1" id="KW-0328">Glycosyltransferase</keyword>
<evidence type="ECO:0000313" key="4">
    <source>
        <dbReference type="EMBL" id="MBM7416096.1"/>
    </source>
</evidence>
<name>A0ABS2KVZ4_9NOCA</name>
<protein>
    <submittedName>
        <fullName evidence="4">Glycosyltransferase involved in cell wall biosynthesis</fullName>
    </submittedName>
</protein>
<gene>
    <name evidence="4" type="ORF">JOE42_002829</name>
</gene>
<reference evidence="4 5" key="1">
    <citation type="submission" date="2021-01" db="EMBL/GenBank/DDBJ databases">
        <title>Genomics of switchgrass bacterial isolates.</title>
        <authorList>
            <person name="Shade A."/>
        </authorList>
    </citation>
    <scope>NUCLEOTIDE SEQUENCE [LARGE SCALE GENOMIC DNA]</scope>
    <source>
        <strain evidence="4 5">PvP111</strain>
    </source>
</reference>
<evidence type="ECO:0000256" key="2">
    <source>
        <dbReference type="ARBA" id="ARBA00022679"/>
    </source>
</evidence>
<dbReference type="EMBL" id="JAFBBK010000001">
    <property type="protein sequence ID" value="MBM7416096.1"/>
    <property type="molecule type" value="Genomic_DNA"/>
</dbReference>
<dbReference type="RefSeq" id="WP_307806012.1">
    <property type="nucleotide sequence ID" value="NZ_JAFBBK010000001.1"/>
</dbReference>